<dbReference type="EMBL" id="JAAZWO010000001">
    <property type="protein sequence ID" value="MBC2396186.1"/>
    <property type="molecule type" value="Genomic_DNA"/>
</dbReference>
<dbReference type="Proteomes" id="UP000563151">
    <property type="component" value="Unassembled WGS sequence"/>
</dbReference>
<reference evidence="9 10" key="1">
    <citation type="submission" date="2020-04" db="EMBL/GenBank/DDBJ databases">
        <title>Genomic insights into acetone-butanol-ethanol (ABE) fermentation by sequencing solventogenic clostridia strains.</title>
        <authorList>
            <person name="Brown S."/>
        </authorList>
    </citation>
    <scope>NUCLEOTIDE SEQUENCE [LARGE SCALE GENOMIC DNA]</scope>
    <source>
        <strain evidence="9 10">DJ011</strain>
    </source>
</reference>
<dbReference type="NCBIfam" id="TIGR00912">
    <property type="entry name" value="2A0309"/>
    <property type="match status" value="1"/>
</dbReference>
<evidence type="ECO:0000256" key="6">
    <source>
        <dbReference type="ARBA" id="ARBA00022989"/>
    </source>
</evidence>
<sequence>MDNKENIITLKQLTIFSISAQIGLGVLTLPSTLAKKIGHDGWIAVALSGCMIIILVTFIILLMNRYQNRSILDINVLLYGKYWGMFFNFIFICYLLFITGLGNRFFAEVIRIIVLNQTPVIIIGALVSIPTIYQTAKGLKVICRFATLLLLTHILLISTFLLVMKNARFTYLLPIGESGFLAIAKDITYAFYSFLGVELITIFYPNVTDKKSTLKHIITGITYVSVIYIIIVIFSTALFGENKLKMLVFPMYNIEQSIKVPILERLDIFFIVFWFPIMAGSVRSYFFSSYYCLSKIFKTRRKKLLIAIVFIIALSIGRIPKNIEEISIYMNYLGLLGTANILLMVFSFFISLVKRR</sequence>
<feature type="transmembrane region" description="Helical" evidence="8">
    <location>
        <begin position="217"/>
        <end position="239"/>
    </location>
</feature>
<feature type="transmembrane region" description="Helical" evidence="8">
    <location>
        <begin position="109"/>
        <end position="133"/>
    </location>
</feature>
<dbReference type="Pfam" id="PF03845">
    <property type="entry name" value="Spore_permease"/>
    <property type="match status" value="1"/>
</dbReference>
<keyword evidence="3" id="KW-0813">Transport</keyword>
<proteinExistence type="inferred from homology"/>
<keyword evidence="7 8" id="KW-0472">Membrane</keyword>
<evidence type="ECO:0000256" key="5">
    <source>
        <dbReference type="ARBA" id="ARBA00022692"/>
    </source>
</evidence>
<evidence type="ECO:0000313" key="10">
    <source>
        <dbReference type="Proteomes" id="UP000563151"/>
    </source>
</evidence>
<dbReference type="GO" id="GO:0009847">
    <property type="term" value="P:spore germination"/>
    <property type="evidence" value="ECO:0007669"/>
    <property type="project" value="InterPro"/>
</dbReference>
<organism evidence="9 10">
    <name type="scientific">Clostridium tetanomorphum</name>
    <dbReference type="NCBI Taxonomy" id="1553"/>
    <lineage>
        <taxon>Bacteria</taxon>
        <taxon>Bacillati</taxon>
        <taxon>Bacillota</taxon>
        <taxon>Clostridia</taxon>
        <taxon>Eubacteriales</taxon>
        <taxon>Clostridiaceae</taxon>
        <taxon>Clostridium</taxon>
    </lineage>
</organism>
<feature type="transmembrane region" description="Helical" evidence="8">
    <location>
        <begin position="187"/>
        <end position="205"/>
    </location>
</feature>
<feature type="transmembrane region" description="Helical" evidence="8">
    <location>
        <begin position="12"/>
        <end position="30"/>
    </location>
</feature>
<feature type="transmembrane region" description="Helical" evidence="8">
    <location>
        <begin position="304"/>
        <end position="320"/>
    </location>
</feature>
<evidence type="ECO:0000256" key="7">
    <source>
        <dbReference type="ARBA" id="ARBA00023136"/>
    </source>
</evidence>
<evidence type="ECO:0000256" key="4">
    <source>
        <dbReference type="ARBA" id="ARBA00022544"/>
    </source>
</evidence>
<comment type="subcellular location">
    <subcellularLocation>
        <location evidence="1">Membrane</location>
        <topology evidence="1">Multi-pass membrane protein</topology>
    </subcellularLocation>
</comment>
<dbReference type="PANTHER" id="PTHR34975:SF2">
    <property type="entry name" value="SPORE GERMINATION PROTEIN A2"/>
    <property type="match status" value="1"/>
</dbReference>
<feature type="transmembrane region" description="Helical" evidence="8">
    <location>
        <begin position="332"/>
        <end position="353"/>
    </location>
</feature>
<dbReference type="PANTHER" id="PTHR34975">
    <property type="entry name" value="SPORE GERMINATION PROTEIN A2"/>
    <property type="match status" value="1"/>
</dbReference>
<evidence type="ECO:0000256" key="3">
    <source>
        <dbReference type="ARBA" id="ARBA00022448"/>
    </source>
</evidence>
<evidence type="ECO:0000256" key="2">
    <source>
        <dbReference type="ARBA" id="ARBA00007998"/>
    </source>
</evidence>
<evidence type="ECO:0000313" key="9">
    <source>
        <dbReference type="EMBL" id="MBC2396186.1"/>
    </source>
</evidence>
<feature type="transmembrane region" description="Helical" evidence="8">
    <location>
        <begin position="145"/>
        <end position="167"/>
    </location>
</feature>
<accession>A0A923E6T2</accession>
<protein>
    <submittedName>
        <fullName evidence="9">GerAB/ArcD/ProY family transporter</fullName>
    </submittedName>
</protein>
<name>A0A923E6T2_CLOTT</name>
<feature type="transmembrane region" description="Helical" evidence="8">
    <location>
        <begin position="268"/>
        <end position="292"/>
    </location>
</feature>
<evidence type="ECO:0000256" key="8">
    <source>
        <dbReference type="SAM" id="Phobius"/>
    </source>
</evidence>
<dbReference type="RefSeq" id="WP_035151411.1">
    <property type="nucleotide sequence ID" value="NZ_JAAZWO010000001.1"/>
</dbReference>
<comment type="similarity">
    <text evidence="2">Belongs to the amino acid-polyamine-organocation (APC) superfamily. Spore germination protein (SGP) (TC 2.A.3.9) family.</text>
</comment>
<evidence type="ECO:0000256" key="1">
    <source>
        <dbReference type="ARBA" id="ARBA00004141"/>
    </source>
</evidence>
<keyword evidence="5 8" id="KW-0812">Transmembrane</keyword>
<keyword evidence="6 8" id="KW-1133">Transmembrane helix</keyword>
<comment type="caution">
    <text evidence="9">The sequence shown here is derived from an EMBL/GenBank/DDBJ whole genome shotgun (WGS) entry which is preliminary data.</text>
</comment>
<keyword evidence="4" id="KW-0309">Germination</keyword>
<gene>
    <name evidence="9" type="ORF">HGG79_00085</name>
</gene>
<dbReference type="Gene3D" id="1.20.1740.10">
    <property type="entry name" value="Amino acid/polyamine transporter I"/>
    <property type="match status" value="1"/>
</dbReference>
<feature type="transmembrane region" description="Helical" evidence="8">
    <location>
        <begin position="76"/>
        <end position="97"/>
    </location>
</feature>
<dbReference type="GO" id="GO:0016020">
    <property type="term" value="C:membrane"/>
    <property type="evidence" value="ECO:0007669"/>
    <property type="project" value="UniProtKB-SubCell"/>
</dbReference>
<dbReference type="InterPro" id="IPR004761">
    <property type="entry name" value="Spore_GerAB"/>
</dbReference>
<keyword evidence="10" id="KW-1185">Reference proteome</keyword>
<feature type="transmembrane region" description="Helical" evidence="8">
    <location>
        <begin position="42"/>
        <end position="64"/>
    </location>
</feature>
<dbReference type="AlphaFoldDB" id="A0A923E6T2"/>